<evidence type="ECO:0000313" key="5">
    <source>
        <dbReference type="Proteomes" id="UP001281447"/>
    </source>
</evidence>
<evidence type="ECO:0000256" key="1">
    <source>
        <dbReference type="ARBA" id="ARBA00022679"/>
    </source>
</evidence>
<dbReference type="InterPro" id="IPR001763">
    <property type="entry name" value="Rhodanese-like_dom"/>
</dbReference>
<dbReference type="Proteomes" id="UP001281447">
    <property type="component" value="Unassembled WGS sequence"/>
</dbReference>
<evidence type="ECO:0000259" key="3">
    <source>
        <dbReference type="PROSITE" id="PS50206"/>
    </source>
</evidence>
<dbReference type="EMBL" id="JAWDIP010000003">
    <property type="protein sequence ID" value="MDY0395272.1"/>
    <property type="molecule type" value="Genomic_DNA"/>
</dbReference>
<dbReference type="Pfam" id="PF00581">
    <property type="entry name" value="Rhodanese"/>
    <property type="match status" value="1"/>
</dbReference>
<reference evidence="4 5" key="1">
    <citation type="submission" date="2023-10" db="EMBL/GenBank/DDBJ databases">
        <title>Virgibacillus halophilus 5B73C genome.</title>
        <authorList>
            <person name="Miliotis G."/>
            <person name="Sengupta P."/>
            <person name="Hameed A."/>
            <person name="Chuvochina M."/>
            <person name="Mcdonagh F."/>
            <person name="Simpson A.C."/>
            <person name="Singh N.K."/>
            <person name="Rekha P.D."/>
            <person name="Raman K."/>
            <person name="Hugenholtz P."/>
            <person name="Venkateswaran K."/>
        </authorList>
    </citation>
    <scope>NUCLEOTIDE SEQUENCE [LARGE SCALE GENOMIC DNA]</scope>
    <source>
        <strain evidence="4 5">5B73C</strain>
    </source>
</reference>
<dbReference type="CDD" id="cd01449">
    <property type="entry name" value="TST_Repeat_2"/>
    <property type="match status" value="1"/>
</dbReference>
<comment type="caution">
    <text evidence="4">The sequence shown here is derived from an EMBL/GenBank/DDBJ whole genome shotgun (WGS) entry which is preliminary data.</text>
</comment>
<dbReference type="SUPFAM" id="SSF52821">
    <property type="entry name" value="Rhodanese/Cell cycle control phosphatase"/>
    <property type="match status" value="1"/>
</dbReference>
<keyword evidence="2" id="KW-0677">Repeat</keyword>
<dbReference type="InterPro" id="IPR036873">
    <property type="entry name" value="Rhodanese-like_dom_sf"/>
</dbReference>
<dbReference type="Gene3D" id="3.40.250.10">
    <property type="entry name" value="Rhodanese-like domain"/>
    <property type="match status" value="1"/>
</dbReference>
<accession>A0ABU5C9E5</accession>
<evidence type="ECO:0000313" key="4">
    <source>
        <dbReference type="EMBL" id="MDY0395272.1"/>
    </source>
</evidence>
<dbReference type="PANTHER" id="PTHR11364">
    <property type="entry name" value="THIOSULFATE SULFERTANSFERASE"/>
    <property type="match status" value="1"/>
</dbReference>
<gene>
    <name evidence="4" type="ORF">RWE15_13635</name>
</gene>
<evidence type="ECO:0000256" key="2">
    <source>
        <dbReference type="ARBA" id="ARBA00022737"/>
    </source>
</evidence>
<dbReference type="PANTHER" id="PTHR11364:SF27">
    <property type="entry name" value="SULFURTRANSFERASE"/>
    <property type="match status" value="1"/>
</dbReference>
<proteinExistence type="predicted"/>
<name>A0ABU5C9E5_9BACI</name>
<dbReference type="InterPro" id="IPR045078">
    <property type="entry name" value="TST/MPST-like"/>
</dbReference>
<keyword evidence="5" id="KW-1185">Reference proteome</keyword>
<feature type="domain" description="Rhodanese" evidence="3">
    <location>
        <begin position="8"/>
        <end position="93"/>
    </location>
</feature>
<organism evidence="4 5">
    <name type="scientific">Tigheibacillus halophilus</name>
    <dbReference type="NCBI Taxonomy" id="361280"/>
    <lineage>
        <taxon>Bacteria</taxon>
        <taxon>Bacillati</taxon>
        <taxon>Bacillota</taxon>
        <taxon>Bacilli</taxon>
        <taxon>Bacillales</taxon>
        <taxon>Bacillaceae</taxon>
        <taxon>Tigheibacillus</taxon>
    </lineage>
</organism>
<sequence>MKNHYIKKAGHIPGAKHYFWKDVLDTNGKWKTKEELLEHFQALPKQEEIIVSCGSGVSACPNILALKSAGFENVKLYPGSYSDWISYDDNPIAKGEA</sequence>
<dbReference type="PROSITE" id="PS50206">
    <property type="entry name" value="RHODANESE_3"/>
    <property type="match status" value="1"/>
</dbReference>
<protein>
    <submittedName>
        <fullName evidence="4">Rhodanese-like domain-containing protein</fullName>
    </submittedName>
</protein>
<keyword evidence="1" id="KW-0808">Transferase</keyword>